<comment type="similarity">
    <text evidence="4">Belongs to the serine/threonine dehydratase family.</text>
</comment>
<dbReference type="eggNOG" id="KOG1250">
    <property type="taxonomic scope" value="Eukaryota"/>
</dbReference>
<reference evidence="12 13" key="1">
    <citation type="submission" date="2016-08" db="EMBL/GenBank/DDBJ databases">
        <title>Draft genome sequence of allopolyploid Zygosaccharomyces rouxii.</title>
        <authorList>
            <person name="Watanabe J."/>
            <person name="Uehara K."/>
            <person name="Mogi Y."/>
            <person name="Tsukioka Y."/>
        </authorList>
    </citation>
    <scope>NUCLEOTIDE SEQUENCE [LARGE SCALE GENOMIC DNA]</scope>
    <source>
        <strain evidence="12 13">NBRC 110957</strain>
    </source>
</reference>
<evidence type="ECO:0000256" key="6">
    <source>
        <dbReference type="ARBA" id="ARBA00022432"/>
    </source>
</evidence>
<comment type="caution">
    <text evidence="12">The sequence shown here is derived from an EMBL/GenBank/DDBJ whole genome shotgun (WGS) entry which is preliminary data.</text>
</comment>
<evidence type="ECO:0000256" key="7">
    <source>
        <dbReference type="ARBA" id="ARBA00022490"/>
    </source>
</evidence>
<dbReference type="CDD" id="cd06448">
    <property type="entry name" value="L-Ser-dehyd"/>
    <property type="match status" value="1"/>
</dbReference>
<evidence type="ECO:0000256" key="8">
    <source>
        <dbReference type="ARBA" id="ARBA00022898"/>
    </source>
</evidence>
<evidence type="ECO:0000256" key="10">
    <source>
        <dbReference type="ARBA" id="ARBA00049406"/>
    </source>
</evidence>
<dbReference type="InterPro" id="IPR001926">
    <property type="entry name" value="TrpB-like_PALP"/>
</dbReference>
<comment type="pathway">
    <text evidence="3">Carbohydrate biosynthesis; gluconeogenesis.</text>
</comment>
<organism evidence="12 13">
    <name type="scientific">Zygosaccharomyces rouxii</name>
    <dbReference type="NCBI Taxonomy" id="4956"/>
    <lineage>
        <taxon>Eukaryota</taxon>
        <taxon>Fungi</taxon>
        <taxon>Dikarya</taxon>
        <taxon>Ascomycota</taxon>
        <taxon>Saccharomycotina</taxon>
        <taxon>Saccharomycetes</taxon>
        <taxon>Saccharomycetales</taxon>
        <taxon>Saccharomycetaceae</taxon>
        <taxon>Zygosaccharomyces</taxon>
    </lineage>
</organism>
<dbReference type="GO" id="GO:0005737">
    <property type="term" value="C:cytoplasm"/>
    <property type="evidence" value="ECO:0007669"/>
    <property type="project" value="UniProtKB-SubCell"/>
</dbReference>
<dbReference type="PROSITE" id="PS00165">
    <property type="entry name" value="DEHYDRATASE_SER_THR"/>
    <property type="match status" value="1"/>
</dbReference>
<name>A0A1Q3A4G3_ZYGRO</name>
<dbReference type="PANTHER" id="PTHR48078">
    <property type="entry name" value="THREONINE DEHYDRATASE, MITOCHONDRIAL-RELATED"/>
    <property type="match status" value="1"/>
</dbReference>
<dbReference type="GO" id="GO:0006094">
    <property type="term" value="P:gluconeogenesis"/>
    <property type="evidence" value="ECO:0007669"/>
    <property type="project" value="UniProtKB-KW"/>
</dbReference>
<evidence type="ECO:0000256" key="9">
    <source>
        <dbReference type="ARBA" id="ARBA00023239"/>
    </source>
</evidence>
<dbReference type="FunFam" id="3.40.50.1100:FF:000040">
    <property type="entry name" value="L-serine dehydratase, putative"/>
    <property type="match status" value="1"/>
</dbReference>
<keyword evidence="9" id="KW-0456">Lyase</keyword>
<dbReference type="GO" id="GO:0006565">
    <property type="term" value="P:L-serine catabolic process"/>
    <property type="evidence" value="ECO:0007669"/>
    <property type="project" value="TreeGrafter"/>
</dbReference>
<dbReference type="SUPFAM" id="SSF53686">
    <property type="entry name" value="Tryptophan synthase beta subunit-like PLP-dependent enzymes"/>
    <property type="match status" value="1"/>
</dbReference>
<comment type="catalytic activity">
    <reaction evidence="10">
        <text>L-serine = pyruvate + NH4(+)</text>
        <dbReference type="Rhea" id="RHEA:19169"/>
        <dbReference type="ChEBI" id="CHEBI:15361"/>
        <dbReference type="ChEBI" id="CHEBI:28938"/>
        <dbReference type="ChEBI" id="CHEBI:33384"/>
        <dbReference type="EC" id="4.3.1.17"/>
    </reaction>
</comment>
<evidence type="ECO:0000256" key="4">
    <source>
        <dbReference type="ARBA" id="ARBA00010869"/>
    </source>
</evidence>
<evidence type="ECO:0000256" key="2">
    <source>
        <dbReference type="ARBA" id="ARBA00004496"/>
    </source>
</evidence>
<feature type="domain" description="Tryptophan synthase beta chain-like PALP" evidence="11">
    <location>
        <begin position="6"/>
        <end position="316"/>
    </location>
</feature>
<dbReference type="AlphaFoldDB" id="A0A1Q3A4G3"/>
<comment type="cofactor">
    <cofactor evidence="1">
        <name>pyridoxal 5'-phosphate</name>
        <dbReference type="ChEBI" id="CHEBI:597326"/>
    </cofactor>
</comment>
<comment type="subcellular location">
    <subcellularLocation>
        <location evidence="2">Cytoplasm</location>
    </subcellularLocation>
</comment>
<keyword evidence="8" id="KW-0663">Pyridoxal phosphate</keyword>
<accession>A0A1Q3A4G3</accession>
<dbReference type="EMBL" id="BDGX01000025">
    <property type="protein sequence ID" value="GAV50579.1"/>
    <property type="molecule type" value="Genomic_DNA"/>
</dbReference>
<evidence type="ECO:0000313" key="13">
    <source>
        <dbReference type="Proteomes" id="UP000187013"/>
    </source>
</evidence>
<proteinExistence type="inferred from homology"/>
<gene>
    <name evidence="12" type="ORF">ZYGR_0Y00210</name>
</gene>
<dbReference type="OrthoDB" id="7773036at2759"/>
<sequence length="335" mass="36567">MNNWYYKTPLLRQILNWKTTTELPQIFIKYENLQPGGSFKSRGIGNLISLKSENGLVKSHVLSSSGGNAGLAAAIASKQMELPCTVVVPTSTKQRMVQKIKNSGAEVIIRGSHWKEADNYLQQNYIQSFRNDGTSKPLYVHPFDDPKVWEGHSTMVHEIIDNLREQNISVENVRGIVCSVGGGGLFNGIIKGLEDHGLADKIPVIAVETYGCNVLNASLNAGRPVMLDKITSLATSLGSTYIPQGVFENVVRYGAKSLVLEDKDVIETCLRYVSDFGQIVEPACGASLHIGYHPELLENFLGGFSKDDIIVIIACGGSTTTFKDLTIASKNFSIS</sequence>
<dbReference type="Pfam" id="PF00291">
    <property type="entry name" value="PALP"/>
    <property type="match status" value="1"/>
</dbReference>
<keyword evidence="7" id="KW-0963">Cytoplasm</keyword>
<dbReference type="GO" id="GO:0030170">
    <property type="term" value="F:pyridoxal phosphate binding"/>
    <property type="evidence" value="ECO:0007669"/>
    <property type="project" value="InterPro"/>
</dbReference>
<evidence type="ECO:0000256" key="5">
    <source>
        <dbReference type="ARBA" id="ARBA00012093"/>
    </source>
</evidence>
<evidence type="ECO:0000256" key="1">
    <source>
        <dbReference type="ARBA" id="ARBA00001933"/>
    </source>
</evidence>
<evidence type="ECO:0000256" key="3">
    <source>
        <dbReference type="ARBA" id="ARBA00004742"/>
    </source>
</evidence>
<dbReference type="InterPro" id="IPR036052">
    <property type="entry name" value="TrpB-like_PALP_sf"/>
</dbReference>
<dbReference type="PANTHER" id="PTHR48078:SF2">
    <property type="entry name" value="CATABOLIC L-SERINE_THREONINE DEHYDRATASE"/>
    <property type="match status" value="1"/>
</dbReference>
<evidence type="ECO:0000313" key="12">
    <source>
        <dbReference type="EMBL" id="GAV50579.1"/>
    </source>
</evidence>
<dbReference type="Proteomes" id="UP000187013">
    <property type="component" value="Unassembled WGS sequence"/>
</dbReference>
<dbReference type="GO" id="GO:0009097">
    <property type="term" value="P:isoleucine biosynthetic process"/>
    <property type="evidence" value="ECO:0007669"/>
    <property type="project" value="TreeGrafter"/>
</dbReference>
<dbReference type="InterPro" id="IPR050147">
    <property type="entry name" value="Ser/Thr_Dehydratase"/>
</dbReference>
<protein>
    <recommendedName>
        <fullName evidence="5">L-serine ammonia-lyase</fullName>
        <ecNumber evidence="5">4.3.1.17</ecNumber>
    </recommendedName>
</protein>
<dbReference type="EC" id="4.3.1.17" evidence="5"/>
<dbReference type="InterPro" id="IPR000634">
    <property type="entry name" value="Ser/Thr_deHydtase_PyrdxlP-BS"/>
</dbReference>
<dbReference type="GO" id="GO:0006567">
    <property type="term" value="P:L-threonine catabolic process"/>
    <property type="evidence" value="ECO:0007669"/>
    <property type="project" value="TreeGrafter"/>
</dbReference>
<dbReference type="Gene3D" id="3.40.50.1100">
    <property type="match status" value="2"/>
</dbReference>
<evidence type="ECO:0000259" key="11">
    <source>
        <dbReference type="Pfam" id="PF00291"/>
    </source>
</evidence>
<keyword evidence="6" id="KW-0312">Gluconeogenesis</keyword>
<dbReference type="GO" id="GO:0003941">
    <property type="term" value="F:L-serine ammonia-lyase activity"/>
    <property type="evidence" value="ECO:0007669"/>
    <property type="project" value="UniProtKB-EC"/>
</dbReference>
<dbReference type="GO" id="GO:0004794">
    <property type="term" value="F:threonine deaminase activity"/>
    <property type="evidence" value="ECO:0007669"/>
    <property type="project" value="TreeGrafter"/>
</dbReference>